<comment type="caution">
    <text evidence="1">The sequence shown here is derived from an EMBL/GenBank/DDBJ whole genome shotgun (WGS) entry which is preliminary data.</text>
</comment>
<dbReference type="EMBL" id="CM045769">
    <property type="protein sequence ID" value="KAI7995484.1"/>
    <property type="molecule type" value="Genomic_DNA"/>
</dbReference>
<evidence type="ECO:0000313" key="1">
    <source>
        <dbReference type="EMBL" id="KAI7995484.1"/>
    </source>
</evidence>
<accession>A0ACC0G3J1</accession>
<protein>
    <submittedName>
        <fullName evidence="1">Protein DETOXIFICATION 17</fullName>
    </submittedName>
</protein>
<reference evidence="1 2" key="1">
    <citation type="journal article" date="2022" name="Plant J.">
        <title>Chromosome-level genome of Camellia lanceoleosa provides a valuable resource for understanding genome evolution and self-incompatibility.</title>
        <authorList>
            <person name="Gong W."/>
            <person name="Xiao S."/>
            <person name="Wang L."/>
            <person name="Liao Z."/>
            <person name="Chang Y."/>
            <person name="Mo W."/>
            <person name="Hu G."/>
            <person name="Li W."/>
            <person name="Zhao G."/>
            <person name="Zhu H."/>
            <person name="Hu X."/>
            <person name="Ji K."/>
            <person name="Xiang X."/>
            <person name="Song Q."/>
            <person name="Yuan D."/>
            <person name="Jin S."/>
            <person name="Zhang L."/>
        </authorList>
    </citation>
    <scope>NUCLEOTIDE SEQUENCE [LARGE SCALE GENOMIC DNA]</scope>
    <source>
        <strain evidence="1">SQ_2022a</strain>
    </source>
</reference>
<evidence type="ECO:0000313" key="2">
    <source>
        <dbReference type="Proteomes" id="UP001060215"/>
    </source>
</evidence>
<proteinExistence type="predicted"/>
<organism evidence="1 2">
    <name type="scientific">Camellia lanceoleosa</name>
    <dbReference type="NCBI Taxonomy" id="1840588"/>
    <lineage>
        <taxon>Eukaryota</taxon>
        <taxon>Viridiplantae</taxon>
        <taxon>Streptophyta</taxon>
        <taxon>Embryophyta</taxon>
        <taxon>Tracheophyta</taxon>
        <taxon>Spermatophyta</taxon>
        <taxon>Magnoliopsida</taxon>
        <taxon>eudicotyledons</taxon>
        <taxon>Gunneridae</taxon>
        <taxon>Pentapetalae</taxon>
        <taxon>asterids</taxon>
        <taxon>Ericales</taxon>
        <taxon>Theaceae</taxon>
        <taxon>Camellia</taxon>
    </lineage>
</organism>
<sequence>MPSIVRVMEDSSDEAVPEFPLIPSSESINGFKGIENKEALELETSSNTIIINAEELKKQLQLAGPLVIVGFLQYSIQMISAVFLGHLGELSLSSATMATSFAGVTGYYFIVSFILNLSSLHNFLVSFCVELKFAIFSLLTATTTITTDDRLPYRWTPLLTTH</sequence>
<name>A0ACC0G3J1_9ERIC</name>
<dbReference type="Proteomes" id="UP001060215">
    <property type="component" value="Chromosome 12"/>
</dbReference>
<gene>
    <name evidence="1" type="ORF">LOK49_LG11G02118</name>
</gene>
<keyword evidence="2" id="KW-1185">Reference proteome</keyword>